<dbReference type="Pfam" id="PF07687">
    <property type="entry name" value="M20_dimer"/>
    <property type="match status" value="1"/>
</dbReference>
<accession>A0A7X8YEL8</accession>
<dbReference type="GO" id="GO:0046657">
    <property type="term" value="P:folic acid catabolic process"/>
    <property type="evidence" value="ECO:0007669"/>
    <property type="project" value="TreeGrafter"/>
</dbReference>
<name>A0A7X8YEL8_9MICC</name>
<dbReference type="RefSeq" id="WP_168887841.1">
    <property type="nucleotide sequence ID" value="NZ_JABAHY010000009.1"/>
</dbReference>
<feature type="binding site" evidence="1">
    <location>
        <position position="196"/>
    </location>
    <ligand>
        <name>Mn(2+)</name>
        <dbReference type="ChEBI" id="CHEBI:29035"/>
        <label>2</label>
    </ligand>
</feature>
<keyword evidence="1" id="KW-0464">Manganese</keyword>
<feature type="binding site" evidence="1">
    <location>
        <position position="138"/>
    </location>
    <ligand>
        <name>Mn(2+)</name>
        <dbReference type="ChEBI" id="CHEBI:29035"/>
        <label>2</label>
    </ligand>
</feature>
<dbReference type="InterPro" id="IPR036264">
    <property type="entry name" value="Bact_exopeptidase_dim_dom"/>
</dbReference>
<dbReference type="GO" id="GO:0005737">
    <property type="term" value="C:cytoplasm"/>
    <property type="evidence" value="ECO:0007669"/>
    <property type="project" value="TreeGrafter"/>
</dbReference>
<comment type="cofactor">
    <cofactor evidence="1">
        <name>Mn(2+)</name>
        <dbReference type="ChEBI" id="CHEBI:29035"/>
    </cofactor>
    <text evidence="1">The Mn(2+) ion enhances activity.</text>
</comment>
<dbReference type="GO" id="GO:0071713">
    <property type="term" value="F:para-aminobenzoyl-glutamate hydrolase activity"/>
    <property type="evidence" value="ECO:0007669"/>
    <property type="project" value="TreeGrafter"/>
</dbReference>
<keyword evidence="1" id="KW-0479">Metal-binding</keyword>
<feature type="binding site" evidence="1">
    <location>
        <position position="140"/>
    </location>
    <ligand>
        <name>Mn(2+)</name>
        <dbReference type="ChEBI" id="CHEBI:29035"/>
        <label>2</label>
    </ligand>
</feature>
<dbReference type="Pfam" id="PF01546">
    <property type="entry name" value="Peptidase_M20"/>
    <property type="match status" value="1"/>
</dbReference>
<dbReference type="Gene3D" id="3.40.630.10">
    <property type="entry name" value="Zn peptidases"/>
    <property type="match status" value="2"/>
</dbReference>
<keyword evidence="3" id="KW-0378">Hydrolase</keyword>
<keyword evidence="4" id="KW-1185">Reference proteome</keyword>
<protein>
    <submittedName>
        <fullName evidence="3">M20 family metallo-hydrolase</fullName>
    </submittedName>
</protein>
<dbReference type="SUPFAM" id="SSF55031">
    <property type="entry name" value="Bacterial exopeptidase dimerisation domain"/>
    <property type="match status" value="1"/>
</dbReference>
<dbReference type="GO" id="GO:0046872">
    <property type="term" value="F:metal ion binding"/>
    <property type="evidence" value="ECO:0007669"/>
    <property type="project" value="UniProtKB-KW"/>
</dbReference>
<feature type="binding site" evidence="1">
    <location>
        <position position="172"/>
    </location>
    <ligand>
        <name>Mn(2+)</name>
        <dbReference type="ChEBI" id="CHEBI:29035"/>
        <label>2</label>
    </ligand>
</feature>
<dbReference type="SUPFAM" id="SSF53187">
    <property type="entry name" value="Zn-dependent exopeptidases"/>
    <property type="match status" value="1"/>
</dbReference>
<dbReference type="NCBIfam" id="TIGR01891">
    <property type="entry name" value="amidohydrolases"/>
    <property type="match status" value="1"/>
</dbReference>
<feature type="domain" description="Peptidase M20 dimerisation" evidence="2">
    <location>
        <begin position="213"/>
        <end position="308"/>
    </location>
</feature>
<proteinExistence type="predicted"/>
<evidence type="ECO:0000313" key="3">
    <source>
        <dbReference type="EMBL" id="NLS10357.1"/>
    </source>
</evidence>
<gene>
    <name evidence="3" type="ORF">HGQ17_10205</name>
</gene>
<comment type="caution">
    <text evidence="3">The sequence shown here is derived from an EMBL/GenBank/DDBJ whole genome shotgun (WGS) entry which is preliminary data.</text>
</comment>
<dbReference type="Proteomes" id="UP000523139">
    <property type="component" value="Unassembled WGS sequence"/>
</dbReference>
<dbReference type="PANTHER" id="PTHR30575:SF3">
    <property type="entry name" value="PEPTIDASE M20 DIMERISATION DOMAIN-CONTAINING PROTEIN"/>
    <property type="match status" value="1"/>
</dbReference>
<sequence>MQLSDMVALRRRIHAHAEPGFLEFHTASLVMDTLDDLGVRYLCGAEAMDVEAILEKPSDEEYEAWSERAFEAGVSKERVQFLRDQGTAIIAVLRGNRPGPVWGIRCDIDALPIDETKDRDHFPNQEGFRSQTPYMHACGHDGHTVMGLALASRLADGDFPGEVRLLFQPAEEGVRGAIPMIAAGAVSDVEIMLAIHNQANQPLGTVVGGIVNHKATTKWRATFSGEPAHAAGAPEKGRNALAAAAQASLGILGLPRYSTTDTRVNVGTFQAGGSANIIPADATITYEVRSEDNDVVADMDSRVESLVRGAAQMYGVDVATNVYGRSVNTRPDDAVIERISSTVKTLPWVTDYSPTARPTAGSDDAHLFIHEVQKAGGTGAYMRIGAYQANAPAHHHSYDFHEEALSHGTDLLEAVVRQEP</sequence>
<dbReference type="GO" id="GO:0016805">
    <property type="term" value="F:dipeptidase activity"/>
    <property type="evidence" value="ECO:0007669"/>
    <property type="project" value="TreeGrafter"/>
</dbReference>
<evidence type="ECO:0000313" key="4">
    <source>
        <dbReference type="Proteomes" id="UP000523139"/>
    </source>
</evidence>
<evidence type="ECO:0000259" key="2">
    <source>
        <dbReference type="Pfam" id="PF07687"/>
    </source>
</evidence>
<reference evidence="3 4" key="1">
    <citation type="submission" date="2020-04" db="EMBL/GenBank/DDBJ databases">
        <title>Nesterenkonia sp. nov., isolated from marine sediment.</title>
        <authorList>
            <person name="Zhang G."/>
        </authorList>
    </citation>
    <scope>NUCLEOTIDE SEQUENCE [LARGE SCALE GENOMIC DNA]</scope>
    <source>
        <strain evidence="3 4">MY13</strain>
    </source>
</reference>
<organism evidence="3 4">
    <name type="scientific">Nesterenkonia sedimenti</name>
    <dbReference type="NCBI Taxonomy" id="1463632"/>
    <lineage>
        <taxon>Bacteria</taxon>
        <taxon>Bacillati</taxon>
        <taxon>Actinomycetota</taxon>
        <taxon>Actinomycetes</taxon>
        <taxon>Micrococcales</taxon>
        <taxon>Micrococcaceae</taxon>
        <taxon>Nesterenkonia</taxon>
    </lineage>
</organism>
<evidence type="ECO:0000256" key="1">
    <source>
        <dbReference type="PIRSR" id="PIRSR005962-1"/>
    </source>
</evidence>
<dbReference type="InterPro" id="IPR017439">
    <property type="entry name" value="Amidohydrolase"/>
</dbReference>
<dbReference type="PIRSF" id="PIRSF005962">
    <property type="entry name" value="Pept_M20D_amidohydro"/>
    <property type="match status" value="1"/>
</dbReference>
<dbReference type="PANTHER" id="PTHR30575">
    <property type="entry name" value="PEPTIDASE M20"/>
    <property type="match status" value="1"/>
</dbReference>
<dbReference type="InterPro" id="IPR011650">
    <property type="entry name" value="Peptidase_M20_dimer"/>
</dbReference>
<dbReference type="AlphaFoldDB" id="A0A7X8YEL8"/>
<dbReference type="EMBL" id="JABAHY010000009">
    <property type="protein sequence ID" value="NLS10357.1"/>
    <property type="molecule type" value="Genomic_DNA"/>
</dbReference>
<dbReference type="InterPro" id="IPR002933">
    <property type="entry name" value="Peptidase_M20"/>
</dbReference>
<feature type="binding site" evidence="1">
    <location>
        <position position="394"/>
    </location>
    <ligand>
        <name>Mn(2+)</name>
        <dbReference type="ChEBI" id="CHEBI:29035"/>
        <label>2</label>
    </ligand>
</feature>
<dbReference type="InterPro" id="IPR052030">
    <property type="entry name" value="Peptidase_M20/M20A_hydrolases"/>
</dbReference>